<dbReference type="PANTHER" id="PTHR15396">
    <property type="entry name" value="RIBONUCLEASE P PROTEIN SUBUNIT P40"/>
    <property type="match status" value="1"/>
</dbReference>
<accession>A0AAN7TD15</accession>
<name>A0AAN7TD15_9PEZI</name>
<dbReference type="GO" id="GO:0004526">
    <property type="term" value="F:ribonuclease P activity"/>
    <property type="evidence" value="ECO:0007669"/>
    <property type="project" value="TreeGrafter"/>
</dbReference>
<evidence type="ECO:0000313" key="1">
    <source>
        <dbReference type="EMBL" id="KAK5110387.1"/>
    </source>
</evidence>
<proteinExistence type="predicted"/>
<dbReference type="GO" id="GO:0000172">
    <property type="term" value="C:ribonuclease MRP complex"/>
    <property type="evidence" value="ECO:0007669"/>
    <property type="project" value="TreeGrafter"/>
</dbReference>
<evidence type="ECO:0000313" key="2">
    <source>
        <dbReference type="Proteomes" id="UP001310890"/>
    </source>
</evidence>
<dbReference type="InterPro" id="IPR013893">
    <property type="entry name" value="RNase_P_Rpp40"/>
</dbReference>
<dbReference type="GO" id="GO:0030681">
    <property type="term" value="C:multimeric ribonuclease P complex"/>
    <property type="evidence" value="ECO:0007669"/>
    <property type="project" value="TreeGrafter"/>
</dbReference>
<comment type="caution">
    <text evidence="1">The sequence shown here is derived from an EMBL/GenBank/DDBJ whole genome shotgun (WGS) entry which is preliminary data.</text>
</comment>
<dbReference type="GO" id="GO:0001682">
    <property type="term" value="P:tRNA 5'-leader removal"/>
    <property type="evidence" value="ECO:0007669"/>
    <property type="project" value="InterPro"/>
</dbReference>
<dbReference type="Pfam" id="PF08584">
    <property type="entry name" value="Ribonuc_P_40"/>
    <property type="match status" value="1"/>
</dbReference>
<dbReference type="GO" id="GO:0000171">
    <property type="term" value="F:ribonuclease MRP activity"/>
    <property type="evidence" value="ECO:0007669"/>
    <property type="project" value="TreeGrafter"/>
</dbReference>
<dbReference type="AlphaFoldDB" id="A0AAN7TD15"/>
<gene>
    <name evidence="1" type="ORF">LTR62_006095</name>
</gene>
<dbReference type="PANTHER" id="PTHR15396:SF1">
    <property type="entry name" value="RIBONUCLEASE P PROTEIN SUBUNIT P40"/>
    <property type="match status" value="1"/>
</dbReference>
<protein>
    <submittedName>
        <fullName evidence="1">Uncharacterized protein</fullName>
    </submittedName>
</protein>
<sequence>MQIQSSDGPKPKCYLTHANLPTYIDREQPPYQKLELIIRKSNLENLTSVLSQITGQLNYARVYMKLSDILSGDFFNTYIKKGNILLRSEGRPGIDHVYSLTEGVLRLEVDKPTYERAGLPGVGLPSQGRKHVKTRYAVEINLRLPSMVSGKPGFDRLVWASRNVLDRSVSWLVYNMNPEADFAGSLAVHQPTIRAVEPRISDRGSVMVPAMPESMEEHNEGAMELLEWLTIVASGSPRARADDTVDSYLCRYQHPESSGPATEVASIRWRGFIPSNFAGKVLLAALKTSEDGWFGMTATSFDGSAYSIFKQDGRTMTWEYMD</sequence>
<dbReference type="EMBL" id="JAVRRL010000050">
    <property type="protein sequence ID" value="KAK5110387.1"/>
    <property type="molecule type" value="Genomic_DNA"/>
</dbReference>
<reference evidence="1" key="1">
    <citation type="submission" date="2023-08" db="EMBL/GenBank/DDBJ databases">
        <title>Black Yeasts Isolated from many extreme environments.</title>
        <authorList>
            <person name="Coleine C."/>
            <person name="Stajich J.E."/>
            <person name="Selbmann L."/>
        </authorList>
    </citation>
    <scope>NUCLEOTIDE SEQUENCE</scope>
    <source>
        <strain evidence="1">CCFEE 5401</strain>
    </source>
</reference>
<dbReference type="GO" id="GO:0000447">
    <property type="term" value="P:endonucleolytic cleavage in ITS1 to separate SSU-rRNA from 5.8S rRNA and LSU-rRNA from tricistronic rRNA transcript (SSU-rRNA, 5.8S rRNA, LSU-rRNA)"/>
    <property type="evidence" value="ECO:0007669"/>
    <property type="project" value="TreeGrafter"/>
</dbReference>
<dbReference type="Proteomes" id="UP001310890">
    <property type="component" value="Unassembled WGS sequence"/>
</dbReference>
<organism evidence="1 2">
    <name type="scientific">Meristemomyces frigidus</name>
    <dbReference type="NCBI Taxonomy" id="1508187"/>
    <lineage>
        <taxon>Eukaryota</taxon>
        <taxon>Fungi</taxon>
        <taxon>Dikarya</taxon>
        <taxon>Ascomycota</taxon>
        <taxon>Pezizomycotina</taxon>
        <taxon>Dothideomycetes</taxon>
        <taxon>Dothideomycetidae</taxon>
        <taxon>Mycosphaerellales</taxon>
        <taxon>Teratosphaeriaceae</taxon>
        <taxon>Meristemomyces</taxon>
    </lineage>
</organism>